<dbReference type="InterPro" id="IPR006151">
    <property type="entry name" value="Shikm_DH/Glu-tRNA_Rdtase"/>
</dbReference>
<dbReference type="InterPro" id="IPR036291">
    <property type="entry name" value="NAD(P)-bd_dom_sf"/>
</dbReference>
<dbReference type="EMBL" id="CAFBNU010000001">
    <property type="protein sequence ID" value="CAB4957940.1"/>
    <property type="molecule type" value="Genomic_DNA"/>
</dbReference>
<dbReference type="EMBL" id="CAEZXD010000023">
    <property type="protein sequence ID" value="CAB4678207.1"/>
    <property type="molecule type" value="Genomic_DNA"/>
</dbReference>
<accession>A0A6J6PVP7</accession>
<dbReference type="EMBL" id="CAEZYD010000002">
    <property type="protein sequence ID" value="CAB4702502.1"/>
    <property type="molecule type" value="Genomic_DNA"/>
</dbReference>
<dbReference type="GO" id="GO:0004764">
    <property type="term" value="F:shikimate 3-dehydrogenase (NADP+) activity"/>
    <property type="evidence" value="ECO:0007669"/>
    <property type="project" value="InterPro"/>
</dbReference>
<evidence type="ECO:0000313" key="4">
    <source>
        <dbReference type="EMBL" id="CAB4702502.1"/>
    </source>
</evidence>
<reference evidence="4" key="1">
    <citation type="submission" date="2020-05" db="EMBL/GenBank/DDBJ databases">
        <authorList>
            <person name="Chiriac C."/>
            <person name="Salcher M."/>
            <person name="Ghai R."/>
            <person name="Kavagutti S V."/>
        </authorList>
    </citation>
    <scope>NUCLEOTIDE SEQUENCE</scope>
</reference>
<dbReference type="SUPFAM" id="SSF51735">
    <property type="entry name" value="NAD(P)-binding Rossmann-fold domains"/>
    <property type="match status" value="1"/>
</dbReference>
<dbReference type="AlphaFoldDB" id="A0A6J6PVP7"/>
<dbReference type="Gene3D" id="3.40.50.10860">
    <property type="entry name" value="Leucine Dehydrogenase, chain A, domain 1"/>
    <property type="match status" value="1"/>
</dbReference>
<feature type="domain" description="Shikimate dehydrogenase substrate binding N-terminal" evidence="2">
    <location>
        <begin position="6"/>
        <end position="88"/>
    </location>
</feature>
<dbReference type="EMBL" id="CAFAAZ010000001">
    <property type="protein sequence ID" value="CAB4811931.1"/>
    <property type="molecule type" value="Genomic_DNA"/>
</dbReference>
<evidence type="ECO:0000259" key="1">
    <source>
        <dbReference type="Pfam" id="PF01488"/>
    </source>
</evidence>
<dbReference type="EMBL" id="CAFBMA010000001">
    <property type="protein sequence ID" value="CAB4888898.1"/>
    <property type="molecule type" value="Genomic_DNA"/>
</dbReference>
<dbReference type="InterPro" id="IPR013708">
    <property type="entry name" value="Shikimate_DH-bd_N"/>
</dbReference>
<protein>
    <submittedName>
        <fullName evidence="4">Unannotated protein</fullName>
    </submittedName>
</protein>
<evidence type="ECO:0000313" key="6">
    <source>
        <dbReference type="EMBL" id="CAB4888898.1"/>
    </source>
</evidence>
<dbReference type="GO" id="GO:0009423">
    <property type="term" value="P:chorismate biosynthetic process"/>
    <property type="evidence" value="ECO:0007669"/>
    <property type="project" value="UniProtKB-UniPathway"/>
</dbReference>
<dbReference type="Gene3D" id="3.40.50.720">
    <property type="entry name" value="NAD(P)-binding Rossmann-like Domain"/>
    <property type="match status" value="1"/>
</dbReference>
<gene>
    <name evidence="3" type="ORF">UFOPK2343_00891</name>
    <name evidence="4" type="ORF">UFOPK2652_00274</name>
    <name evidence="5" type="ORF">UFOPK3128_00077</name>
    <name evidence="6" type="ORF">UFOPK3511_00195</name>
    <name evidence="7" type="ORF">UFOPK3880_00077</name>
    <name evidence="8" type="ORF">UFOPK4146_00330</name>
</gene>
<evidence type="ECO:0000313" key="5">
    <source>
        <dbReference type="EMBL" id="CAB4811931.1"/>
    </source>
</evidence>
<dbReference type="InterPro" id="IPR022893">
    <property type="entry name" value="Shikimate_DH_fam"/>
</dbReference>
<dbReference type="InterPro" id="IPR046346">
    <property type="entry name" value="Aminoacid_DH-like_N_sf"/>
</dbReference>
<dbReference type="Pfam" id="PF08501">
    <property type="entry name" value="Shikimate_dh_N"/>
    <property type="match status" value="1"/>
</dbReference>
<name>A0A6J6PVP7_9ZZZZ</name>
<evidence type="ECO:0000259" key="2">
    <source>
        <dbReference type="Pfam" id="PF08501"/>
    </source>
</evidence>
<dbReference type="GO" id="GO:0019632">
    <property type="term" value="P:shikimate metabolic process"/>
    <property type="evidence" value="ECO:0007669"/>
    <property type="project" value="TreeGrafter"/>
</dbReference>
<evidence type="ECO:0000313" key="3">
    <source>
        <dbReference type="EMBL" id="CAB4678207.1"/>
    </source>
</evidence>
<feature type="domain" description="Quinate/shikimate 5-dehydrogenase/glutamyl-tRNA reductase" evidence="1">
    <location>
        <begin position="111"/>
        <end position="186"/>
    </location>
</feature>
<dbReference type="PANTHER" id="PTHR21089:SF1">
    <property type="entry name" value="BIFUNCTIONAL 3-DEHYDROQUINATE DEHYDRATASE_SHIKIMATE DEHYDROGENASE, CHLOROPLASTIC"/>
    <property type="match status" value="1"/>
</dbReference>
<dbReference type="SUPFAM" id="SSF53223">
    <property type="entry name" value="Aminoacid dehydrogenase-like, N-terminal domain"/>
    <property type="match status" value="1"/>
</dbReference>
<dbReference type="PANTHER" id="PTHR21089">
    <property type="entry name" value="SHIKIMATE DEHYDROGENASE"/>
    <property type="match status" value="1"/>
</dbReference>
<proteinExistence type="predicted"/>
<evidence type="ECO:0000313" key="7">
    <source>
        <dbReference type="EMBL" id="CAB4957940.1"/>
    </source>
</evidence>
<dbReference type="EMBL" id="CAFBPT010000002">
    <property type="protein sequence ID" value="CAB5022291.1"/>
    <property type="molecule type" value="Genomic_DNA"/>
</dbReference>
<dbReference type="GO" id="GO:0050661">
    <property type="term" value="F:NADP binding"/>
    <property type="evidence" value="ECO:0007669"/>
    <property type="project" value="TreeGrafter"/>
</dbReference>
<evidence type="ECO:0000313" key="8">
    <source>
        <dbReference type="EMBL" id="CAB5022291.1"/>
    </source>
</evidence>
<sequence>MIKAAVLGSPITHSLSPKIHKRAYEILGIAGDYTAVEVNEETFPNFYAESSKGNWTGFSLTMPLKEIAIRYCTEVSETARRINSANTLYRLGNEWNATSTDCLAFANLLEVSTDSKVAIIGGGGTARAAAGALNTKVAEIDVLLRSPDRLVAMAEAAPDVLLTRLEMSANLDSYDLIIQSTPANAFDAHIQNLKSAQGVLVECLYKPWPTALVNRYTELGGRVISGRDLLVEQALFQIEIFSAQTFDFDSMRTQLLAHISKD</sequence>
<dbReference type="GO" id="GO:0005829">
    <property type="term" value="C:cytosol"/>
    <property type="evidence" value="ECO:0007669"/>
    <property type="project" value="TreeGrafter"/>
</dbReference>
<dbReference type="Pfam" id="PF01488">
    <property type="entry name" value="Shikimate_DH"/>
    <property type="match status" value="1"/>
</dbReference>
<organism evidence="4">
    <name type="scientific">freshwater metagenome</name>
    <dbReference type="NCBI Taxonomy" id="449393"/>
    <lineage>
        <taxon>unclassified sequences</taxon>
        <taxon>metagenomes</taxon>
        <taxon>ecological metagenomes</taxon>
    </lineage>
</organism>
<dbReference type="UniPathway" id="UPA00053">
    <property type="reaction ID" value="UER00087"/>
</dbReference>